<gene>
    <name evidence="1" type="ORF">NCTC13533_05384</name>
</gene>
<dbReference type="OrthoDB" id="1224850at2"/>
<accession>A0A376ET50</accession>
<protein>
    <submittedName>
        <fullName evidence="1">Uncharacterized protein</fullName>
    </submittedName>
</protein>
<name>A0A376ET50_CHRCU</name>
<reference evidence="1 2" key="1">
    <citation type="submission" date="2018-06" db="EMBL/GenBank/DDBJ databases">
        <authorList>
            <consortium name="Pathogen Informatics"/>
            <person name="Doyle S."/>
        </authorList>
    </citation>
    <scope>NUCLEOTIDE SEQUENCE [LARGE SCALE GENOMIC DNA]</scope>
    <source>
        <strain evidence="1 2">NCTC13533</strain>
    </source>
</reference>
<sequence length="392" mass="45454">MDFNNKYETLDDFISSRLNDEEVGIWFYDNGLEKFIIKLPNHIIRAINQGCKLEMLVGQYFVSEKTYPVIGLFIYDHIDNPLIVTQSSNFLLEIDALKLILKRGNSILLDFYDELGVPVLSSNPTLSENTVEIQWQNIDTEYNNDNWKKVLDQMKLDFDAKNYQDFQRIEINVSNAVAIQSAFITDQNITTHYLEEKEGDQLEKKVFVPLESIFKINTIFLNPYFNSSGRKKEFTDIFAHYELGTFYIESKVLSSQKAFDKSISKQQDNIKKQILKAVNQLAGALRSVSNEISVFDSKSNLKIEINKGLVPQCIILVSELPSFGEWEDFNISIFKLISQYNCYLNIMELSDFMKIIKVASASIEKLDYYLMKRAEGFETTKTFFYKTEVVFN</sequence>
<organism evidence="1 2">
    <name type="scientific">Chryseobacterium carnipullorum</name>
    <dbReference type="NCBI Taxonomy" id="1124835"/>
    <lineage>
        <taxon>Bacteria</taxon>
        <taxon>Pseudomonadati</taxon>
        <taxon>Bacteroidota</taxon>
        <taxon>Flavobacteriia</taxon>
        <taxon>Flavobacteriales</taxon>
        <taxon>Weeksellaceae</taxon>
        <taxon>Chryseobacterium group</taxon>
        <taxon>Chryseobacterium</taxon>
    </lineage>
</organism>
<dbReference type="EMBL" id="UFVQ01000003">
    <property type="protein sequence ID" value="STD13266.1"/>
    <property type="molecule type" value="Genomic_DNA"/>
</dbReference>
<evidence type="ECO:0000313" key="2">
    <source>
        <dbReference type="Proteomes" id="UP000255224"/>
    </source>
</evidence>
<dbReference type="Proteomes" id="UP000255224">
    <property type="component" value="Unassembled WGS sequence"/>
</dbReference>
<proteinExistence type="predicted"/>
<dbReference type="RefSeq" id="WP_123868029.1">
    <property type="nucleotide sequence ID" value="NZ_CP033920.1"/>
</dbReference>
<evidence type="ECO:0000313" key="1">
    <source>
        <dbReference type="EMBL" id="STD13266.1"/>
    </source>
</evidence>
<dbReference type="AlphaFoldDB" id="A0A376ET50"/>